<name>A0ABX6YQ88_9RHOB</name>
<evidence type="ECO:0000313" key="2">
    <source>
        <dbReference type="Proteomes" id="UP000192422"/>
    </source>
</evidence>
<evidence type="ECO:0008006" key="3">
    <source>
        <dbReference type="Google" id="ProtNLM"/>
    </source>
</evidence>
<proteinExistence type="predicted"/>
<sequence length="118" mass="12177">MTLNASARATADRLIAAHGGPATLTHSETTASSPYDPGTTTITNTQVQVARTGFNANLTNPLLLQGGEWIGVMQVAEGVVPLPVDDLTVGGKTYSITDVKRLGADPDQVAAYEIVAVA</sequence>
<dbReference type="RefSeq" id="WP_083077672.1">
    <property type="nucleotide sequence ID" value="NZ_CP053562.1"/>
</dbReference>
<protein>
    <recommendedName>
        <fullName evidence="3">Phage tail protein</fullName>
    </recommendedName>
</protein>
<accession>A0ABX6YQ88</accession>
<gene>
    <name evidence="1" type="ORF">AKL02_002995</name>
</gene>
<reference evidence="1 2" key="1">
    <citation type="submission" date="2020-05" db="EMBL/GenBank/DDBJ databases">
        <title>Thioclava electrotropha strain Elox9 finished genome.</title>
        <authorList>
            <person name="Rowe A.R."/>
            <person name="Wilbanks E.G."/>
        </authorList>
    </citation>
    <scope>NUCLEOTIDE SEQUENCE [LARGE SCALE GENOMIC DNA]</scope>
    <source>
        <strain evidence="1 2">Elox9</strain>
    </source>
</reference>
<dbReference type="Proteomes" id="UP000192422">
    <property type="component" value="Chromosome"/>
</dbReference>
<organism evidence="1 2">
    <name type="scientific">Thioclava electrotropha</name>
    <dbReference type="NCBI Taxonomy" id="1549850"/>
    <lineage>
        <taxon>Bacteria</taxon>
        <taxon>Pseudomonadati</taxon>
        <taxon>Pseudomonadota</taxon>
        <taxon>Alphaproteobacteria</taxon>
        <taxon>Rhodobacterales</taxon>
        <taxon>Paracoccaceae</taxon>
        <taxon>Thioclava</taxon>
    </lineage>
</organism>
<dbReference type="EMBL" id="CP053562">
    <property type="protein sequence ID" value="QPZ89959.1"/>
    <property type="molecule type" value="Genomic_DNA"/>
</dbReference>
<keyword evidence="2" id="KW-1185">Reference proteome</keyword>
<evidence type="ECO:0000313" key="1">
    <source>
        <dbReference type="EMBL" id="QPZ89959.1"/>
    </source>
</evidence>